<dbReference type="AlphaFoldDB" id="A0A3P8SAW6"/>
<feature type="domain" description="P-type" evidence="20">
    <location>
        <begin position="234"/>
        <end position="272"/>
    </location>
</feature>
<dbReference type="GO" id="GO:0005886">
    <property type="term" value="C:plasma membrane"/>
    <property type="evidence" value="ECO:0007669"/>
    <property type="project" value="UniProtKB-SubCell"/>
</dbReference>
<protein>
    <recommendedName>
        <fullName evidence="14">Zona pellucida sperm-binding protein 4</fullName>
    </recommendedName>
    <alternativeName>
        <fullName evidence="16">Zona pellucida glycoprotein 4</fullName>
    </alternativeName>
    <alternativeName>
        <fullName evidence="15">Zona pellucida protein B</fullName>
    </alternativeName>
</protein>
<name>A0A3P8SAW6_AMPPE</name>
<evidence type="ECO:0000256" key="6">
    <source>
        <dbReference type="ARBA" id="ARBA00022692"/>
    </source>
</evidence>
<keyword evidence="8" id="KW-0472">Membrane</keyword>
<feature type="signal peptide" evidence="18">
    <location>
        <begin position="1"/>
        <end position="26"/>
    </location>
</feature>
<keyword evidence="2" id="KW-1003">Cell membrane</keyword>
<keyword evidence="4" id="KW-0272">Extracellular matrix</keyword>
<dbReference type="Gene3D" id="2.60.40.3210">
    <property type="entry name" value="Zona pellucida, ZP-N domain"/>
    <property type="match status" value="1"/>
</dbReference>
<evidence type="ECO:0000256" key="4">
    <source>
        <dbReference type="ARBA" id="ARBA00022530"/>
    </source>
</evidence>
<keyword evidence="10" id="KW-0325">Glycoprotein</keyword>
<evidence type="ECO:0000256" key="16">
    <source>
        <dbReference type="ARBA" id="ARBA00042573"/>
    </source>
</evidence>
<evidence type="ECO:0000259" key="20">
    <source>
        <dbReference type="PROSITE" id="PS51448"/>
    </source>
</evidence>
<dbReference type="Ensembl" id="ENSAPET00000009027.1">
    <property type="protein sequence ID" value="ENSAPEP00000008779.1"/>
    <property type="gene ID" value="ENSAPEG00000006029.1"/>
</dbReference>
<dbReference type="SUPFAM" id="SSF57492">
    <property type="entry name" value="Trefoil"/>
    <property type="match status" value="1"/>
</dbReference>
<evidence type="ECO:0000256" key="10">
    <source>
        <dbReference type="ARBA" id="ARBA00023180"/>
    </source>
</evidence>
<evidence type="ECO:0000256" key="2">
    <source>
        <dbReference type="ARBA" id="ARBA00022475"/>
    </source>
</evidence>
<dbReference type="InterPro" id="IPR042235">
    <property type="entry name" value="ZP-C_dom"/>
</dbReference>
<evidence type="ECO:0000256" key="11">
    <source>
        <dbReference type="ARBA" id="ARBA00023279"/>
    </source>
</evidence>
<dbReference type="PROSITE" id="PS51034">
    <property type="entry name" value="ZP_2"/>
    <property type="match status" value="1"/>
</dbReference>
<dbReference type="Gene3D" id="2.60.40.4100">
    <property type="entry name" value="Zona pellucida, ZP-C domain"/>
    <property type="match status" value="1"/>
</dbReference>
<dbReference type="GO" id="GO:0060468">
    <property type="term" value="P:prevention of polyspermy"/>
    <property type="evidence" value="ECO:0007669"/>
    <property type="project" value="TreeGrafter"/>
</dbReference>
<dbReference type="GO" id="GO:0007339">
    <property type="term" value="P:binding of sperm to zona pellucida"/>
    <property type="evidence" value="ECO:0007669"/>
    <property type="project" value="TreeGrafter"/>
</dbReference>
<evidence type="ECO:0000256" key="1">
    <source>
        <dbReference type="ARBA" id="ARBA00004251"/>
    </source>
</evidence>
<evidence type="ECO:0000256" key="7">
    <source>
        <dbReference type="ARBA" id="ARBA00022989"/>
    </source>
</evidence>
<evidence type="ECO:0000256" key="3">
    <source>
        <dbReference type="ARBA" id="ARBA00022525"/>
    </source>
</evidence>
<keyword evidence="18" id="KW-0732">Signal</keyword>
<dbReference type="PANTHER" id="PTHR23343">
    <property type="entry name" value="ZONA PELLUCIDA SPERM-BINDING PROTEIN"/>
    <property type="match status" value="1"/>
</dbReference>
<dbReference type="CDD" id="cd00111">
    <property type="entry name" value="Trefoil"/>
    <property type="match status" value="1"/>
</dbReference>
<evidence type="ECO:0000256" key="18">
    <source>
        <dbReference type="SAM" id="SignalP"/>
    </source>
</evidence>
<evidence type="ECO:0000256" key="8">
    <source>
        <dbReference type="ARBA" id="ARBA00023136"/>
    </source>
</evidence>
<feature type="disulfide bond" evidence="17">
    <location>
        <begin position="236"/>
        <end position="262"/>
    </location>
</feature>
<evidence type="ECO:0000313" key="21">
    <source>
        <dbReference type="Ensembl" id="ENSAPEP00000008779.1"/>
    </source>
</evidence>
<dbReference type="InterPro" id="IPR001507">
    <property type="entry name" value="ZP_dom"/>
</dbReference>
<keyword evidence="3" id="KW-0964">Secreted</keyword>
<dbReference type="SMART" id="SM00241">
    <property type="entry name" value="ZP"/>
    <property type="match status" value="1"/>
</dbReference>
<reference evidence="21 22" key="1">
    <citation type="submission" date="2018-03" db="EMBL/GenBank/DDBJ databases">
        <title>Finding Nemo's genes: A chromosome-scale reference assembly of the genome of the orange clownfish Amphiprion percula.</title>
        <authorList>
            <person name="Lehmann R."/>
        </authorList>
    </citation>
    <scope>NUCLEOTIDE SEQUENCE</scope>
</reference>
<reference evidence="21" key="2">
    <citation type="submission" date="2025-08" db="UniProtKB">
        <authorList>
            <consortium name="Ensembl"/>
        </authorList>
    </citation>
    <scope>IDENTIFICATION</scope>
</reference>
<dbReference type="PANTHER" id="PTHR23343:SF31">
    <property type="entry name" value="ZONA PELLUCIDA SPERM-BINDING PROTEIN 4"/>
    <property type="match status" value="1"/>
</dbReference>
<dbReference type="GO" id="GO:0035805">
    <property type="term" value="C:egg coat"/>
    <property type="evidence" value="ECO:0007669"/>
    <property type="project" value="UniProtKB-SubCell"/>
</dbReference>
<sequence length="588" mass="65909">MAQSWGATSLVALALLYCLVGTEVEAQDSQWQQHAAPMAQGGTLPQTLQRSSLLHHILHILKRHKSSLIHHLLHTLKHHRSSLPHQRLLHTLKRHRSSLLHHVLHILKRHKSSLIHHLLHTLKQHRSSLPHQRLLHTLKRHRSSLLHHILHILKRHKSSLIHHLLHTLKQHRSSLPHQRLLHTLKRHRSSLLHHILHILKLITRYPQTLPALQSSQNPQAPQPHPQKLQQTTFQSCEVAQSQRIPCGGSDISAAACESISCCSDGRQCYFGKAVTVQCTKDAKFIVVVAKDATLPNIDLEAISLLGGGQGCTHVDSNSQFAIYQFPVTACGSLVKEEPGVIIYENKMTCAYEVGVGPLGATTRDRHYEVLFQCRYIGTSVETLVVEVLPLQNPPLPVAGLGPISVKLRLANGQCSSKGCNEVDVAYSSFYSEADYPVRKVLRDPVYVDVQLLGKTDPLLVLTLGRCWATTSPEPHSLPQWDILIDGCPYRDDRYLSSLVPVDHASGFPSHHKHFIFKMFTFLDPSSMATQREMVYIHCSTAVCYAAPGTRCEPVCYRRKRDVKAVSQEKSEQRVVVSSGPVAMVSPQQ</sequence>
<organism evidence="21 22">
    <name type="scientific">Amphiprion percula</name>
    <name type="common">Orange clownfish</name>
    <name type="synonym">Lutjanus percula</name>
    <dbReference type="NCBI Taxonomy" id="161767"/>
    <lineage>
        <taxon>Eukaryota</taxon>
        <taxon>Metazoa</taxon>
        <taxon>Chordata</taxon>
        <taxon>Craniata</taxon>
        <taxon>Vertebrata</taxon>
        <taxon>Euteleostomi</taxon>
        <taxon>Actinopterygii</taxon>
        <taxon>Neopterygii</taxon>
        <taxon>Teleostei</taxon>
        <taxon>Neoteleostei</taxon>
        <taxon>Acanthomorphata</taxon>
        <taxon>Ovalentaria</taxon>
        <taxon>Pomacentridae</taxon>
        <taxon>Amphiprion</taxon>
    </lineage>
</organism>
<proteinExistence type="predicted"/>
<feature type="disulfide bond" evidence="17">
    <location>
        <begin position="246"/>
        <end position="261"/>
    </location>
</feature>
<evidence type="ECO:0000313" key="22">
    <source>
        <dbReference type="Proteomes" id="UP000265080"/>
    </source>
</evidence>
<evidence type="ECO:0000256" key="17">
    <source>
        <dbReference type="PROSITE-ProRule" id="PRU00779"/>
    </source>
</evidence>
<dbReference type="InterPro" id="IPR051148">
    <property type="entry name" value="Zona_Pellucida_Domain_gp"/>
</dbReference>
<comment type="function">
    <text evidence="13">Component of the zona pellucida, an extracellular matrix surrounding oocytes which mediates sperm binding, induction of the acrosome reaction and prevents post-fertilization polyspermy. The zona pellucida is composed of 3 to 4 glycoproteins, ZP1, ZP2, ZP3, and ZP4. ZP4 may act as a sperm receptor.</text>
</comment>
<dbReference type="GO" id="GO:0032190">
    <property type="term" value="F:acrosin binding"/>
    <property type="evidence" value="ECO:0007669"/>
    <property type="project" value="TreeGrafter"/>
</dbReference>
<dbReference type="InterPro" id="IPR055355">
    <property type="entry name" value="ZP-C"/>
</dbReference>
<dbReference type="PRINTS" id="PR00023">
    <property type="entry name" value="ZPELLUCIDA"/>
</dbReference>
<keyword evidence="7" id="KW-1133">Transmembrane helix</keyword>
<keyword evidence="5" id="KW-0165">Cleavage on pair of basic residues</keyword>
<dbReference type="PROSITE" id="PS51448">
    <property type="entry name" value="P_TREFOIL_2"/>
    <property type="match status" value="1"/>
</dbReference>
<dbReference type="InterPro" id="IPR055356">
    <property type="entry name" value="ZP-N"/>
</dbReference>
<dbReference type="Pfam" id="PF00100">
    <property type="entry name" value="Zona_pellucida"/>
    <property type="match status" value="1"/>
</dbReference>
<dbReference type="GeneTree" id="ENSGT00940000163253"/>
<dbReference type="InterPro" id="IPR048290">
    <property type="entry name" value="ZP_chr"/>
</dbReference>
<evidence type="ECO:0000256" key="12">
    <source>
        <dbReference type="ARBA" id="ARBA00024183"/>
    </source>
</evidence>
<keyword evidence="22" id="KW-1185">Reference proteome</keyword>
<evidence type="ECO:0000256" key="14">
    <source>
        <dbReference type="ARBA" id="ARBA00040238"/>
    </source>
</evidence>
<dbReference type="InterPro" id="IPR000519">
    <property type="entry name" value="P_trefoil_dom"/>
</dbReference>
<comment type="subcellular location">
    <subcellularLocation>
        <location evidence="1">Cell membrane</location>
        <topology evidence="1">Single-pass type I membrane protein</topology>
    </subcellularLocation>
    <subcellularLocation>
        <location evidence="12">Zona pellucida</location>
    </subcellularLocation>
</comment>
<keyword evidence="9 17" id="KW-1015">Disulfide bond</keyword>
<dbReference type="Proteomes" id="UP000265080">
    <property type="component" value="Chromosome 4"/>
</dbReference>
<comment type="caution">
    <text evidence="17">Lacks conserved residue(s) required for the propagation of feature annotation.</text>
</comment>
<evidence type="ECO:0000256" key="13">
    <source>
        <dbReference type="ARBA" id="ARBA00037545"/>
    </source>
</evidence>
<evidence type="ECO:0000256" key="5">
    <source>
        <dbReference type="ARBA" id="ARBA00022685"/>
    </source>
</evidence>
<accession>A0A3P8SAW6</accession>
<dbReference type="SMART" id="SM00018">
    <property type="entry name" value="PD"/>
    <property type="match status" value="1"/>
</dbReference>
<feature type="domain" description="ZP" evidence="19">
    <location>
        <begin position="277"/>
        <end position="558"/>
    </location>
</feature>
<dbReference type="Pfam" id="PF23344">
    <property type="entry name" value="ZP-N"/>
    <property type="match status" value="1"/>
</dbReference>
<reference evidence="21" key="3">
    <citation type="submission" date="2025-09" db="UniProtKB">
        <authorList>
            <consortium name="Ensembl"/>
        </authorList>
    </citation>
    <scope>IDENTIFICATION</scope>
</reference>
<evidence type="ECO:0000256" key="9">
    <source>
        <dbReference type="ARBA" id="ARBA00023157"/>
    </source>
</evidence>
<dbReference type="GO" id="GO:0035804">
    <property type="term" value="F:structural constituent of egg coat"/>
    <property type="evidence" value="ECO:0007669"/>
    <property type="project" value="TreeGrafter"/>
</dbReference>
<keyword evidence="11" id="KW-0278">Fertilization</keyword>
<evidence type="ECO:0000259" key="19">
    <source>
        <dbReference type="PROSITE" id="PS51034"/>
    </source>
</evidence>
<dbReference type="InterPro" id="IPR044913">
    <property type="entry name" value="P_trefoil_dom_sf"/>
</dbReference>
<feature type="chain" id="PRO_5017971297" description="Zona pellucida sperm-binding protein 4" evidence="18">
    <location>
        <begin position="27"/>
        <end position="588"/>
    </location>
</feature>
<keyword evidence="6" id="KW-0812">Transmembrane</keyword>
<evidence type="ECO:0000256" key="15">
    <source>
        <dbReference type="ARBA" id="ARBA00042273"/>
    </source>
</evidence>